<dbReference type="GeneID" id="64697411"/>
<feature type="transmembrane region" description="Helical" evidence="1">
    <location>
        <begin position="157"/>
        <end position="175"/>
    </location>
</feature>
<evidence type="ECO:0000313" key="3">
    <source>
        <dbReference type="Proteomes" id="UP000823399"/>
    </source>
</evidence>
<keyword evidence="1" id="KW-0472">Membrane</keyword>
<evidence type="ECO:0000313" key="2">
    <source>
        <dbReference type="EMBL" id="KAG2118649.1"/>
    </source>
</evidence>
<name>A0A9P7FIU5_9AGAM</name>
<evidence type="ECO:0000256" key="1">
    <source>
        <dbReference type="SAM" id="Phobius"/>
    </source>
</evidence>
<dbReference type="AlphaFoldDB" id="A0A9P7FIU5"/>
<protein>
    <submittedName>
        <fullName evidence="2">Uncharacterized protein</fullName>
    </submittedName>
</protein>
<sequence>MTTQKTSTSASPGGGCIWVWVHWVGRRRGNTIRVRGMLYGICTRVWVWVLVRVCEVGDAQEQEGVDIIGSGRGATDLDPNFNFDFDTNILRNKFRIMHGGPATSQNTVEQLHRLRNWWVSGLGMRGRKVGSRRFPQTSLRMKRSGRSHIRSSHTMRFSSVVVLAVVAALASSVSATSTDAGTED</sequence>
<reference evidence="2" key="1">
    <citation type="journal article" date="2020" name="New Phytol.">
        <title>Comparative genomics reveals dynamic genome evolution in host specialist ectomycorrhizal fungi.</title>
        <authorList>
            <person name="Lofgren L.A."/>
            <person name="Nguyen N.H."/>
            <person name="Vilgalys R."/>
            <person name="Ruytinx J."/>
            <person name="Liao H.L."/>
            <person name="Branco S."/>
            <person name="Kuo A."/>
            <person name="LaButti K."/>
            <person name="Lipzen A."/>
            <person name="Andreopoulos W."/>
            <person name="Pangilinan J."/>
            <person name="Riley R."/>
            <person name="Hundley H."/>
            <person name="Na H."/>
            <person name="Barry K."/>
            <person name="Grigoriev I.V."/>
            <person name="Stajich J.E."/>
            <person name="Kennedy P.G."/>
        </authorList>
    </citation>
    <scope>NUCLEOTIDE SEQUENCE</scope>
    <source>
        <strain evidence="2">FC423</strain>
    </source>
</reference>
<dbReference type="Proteomes" id="UP000823399">
    <property type="component" value="Unassembled WGS sequence"/>
</dbReference>
<proteinExistence type="predicted"/>
<keyword evidence="1" id="KW-1133">Transmembrane helix</keyword>
<comment type="caution">
    <text evidence="2">The sequence shown here is derived from an EMBL/GenBank/DDBJ whole genome shotgun (WGS) entry which is preliminary data.</text>
</comment>
<dbReference type="EMBL" id="JABBWM010000003">
    <property type="protein sequence ID" value="KAG2118649.1"/>
    <property type="molecule type" value="Genomic_DNA"/>
</dbReference>
<keyword evidence="3" id="KW-1185">Reference proteome</keyword>
<dbReference type="RefSeq" id="XP_041298758.1">
    <property type="nucleotide sequence ID" value="XM_041435152.1"/>
</dbReference>
<gene>
    <name evidence="2" type="ORF">F5147DRAFT_666118</name>
</gene>
<keyword evidence="1" id="KW-0812">Transmembrane</keyword>
<accession>A0A9P7FIU5</accession>
<organism evidence="2 3">
    <name type="scientific">Suillus discolor</name>
    <dbReference type="NCBI Taxonomy" id="1912936"/>
    <lineage>
        <taxon>Eukaryota</taxon>
        <taxon>Fungi</taxon>
        <taxon>Dikarya</taxon>
        <taxon>Basidiomycota</taxon>
        <taxon>Agaricomycotina</taxon>
        <taxon>Agaricomycetes</taxon>
        <taxon>Agaricomycetidae</taxon>
        <taxon>Boletales</taxon>
        <taxon>Suillineae</taxon>
        <taxon>Suillaceae</taxon>
        <taxon>Suillus</taxon>
    </lineage>
</organism>